<proteinExistence type="predicted"/>
<evidence type="ECO:0000259" key="1">
    <source>
        <dbReference type="PROSITE" id="PS51186"/>
    </source>
</evidence>
<name>A0A2V2EY96_9FIRM</name>
<dbReference type="GO" id="GO:0016747">
    <property type="term" value="F:acyltransferase activity, transferring groups other than amino-acyl groups"/>
    <property type="evidence" value="ECO:0007669"/>
    <property type="project" value="InterPro"/>
</dbReference>
<dbReference type="EMBL" id="QJKH01000012">
    <property type="protein sequence ID" value="PXX77183.1"/>
    <property type="molecule type" value="Genomic_DNA"/>
</dbReference>
<feature type="domain" description="N-acetyltransferase" evidence="1">
    <location>
        <begin position="28"/>
        <end position="177"/>
    </location>
</feature>
<sequence length="184" mass="21495">MNTEILGKKDGYIIRLAKIQDATNYYEQNFCPLDKEVARLTGSKEVYTKEEVETFFLRSLEDDDRYFFLIIAPNGRIIGESIINEIDWNLRSANFRIGLYQLTERGKGIGTWATEATRDFAFEKLRLHRLELDVYSFNPRAEKVYLKAGFKREGVLRDAIMDGNEYADDILMSILEDEWKALKK</sequence>
<accession>A0A2V2EY96</accession>
<dbReference type="GeneID" id="94440505"/>
<dbReference type="STRING" id="1034346.GCA_000313565_01005"/>
<dbReference type="PANTHER" id="PTHR43415">
    <property type="entry name" value="SPERMIDINE N(1)-ACETYLTRANSFERASE"/>
    <property type="match status" value="1"/>
</dbReference>
<keyword evidence="2" id="KW-0808">Transferase</keyword>
<dbReference type="Gene3D" id="3.40.630.30">
    <property type="match status" value="1"/>
</dbReference>
<dbReference type="PANTHER" id="PTHR43415:SF3">
    <property type="entry name" value="GNAT-FAMILY ACETYLTRANSFERASE"/>
    <property type="match status" value="1"/>
</dbReference>
<comment type="caution">
    <text evidence="2">The sequence shown here is derived from an EMBL/GenBank/DDBJ whole genome shotgun (WGS) entry which is preliminary data.</text>
</comment>
<gene>
    <name evidence="2" type="ORF">DES51_112123</name>
</gene>
<dbReference type="PROSITE" id="PS51186">
    <property type="entry name" value="GNAT"/>
    <property type="match status" value="1"/>
</dbReference>
<dbReference type="Proteomes" id="UP000247612">
    <property type="component" value="Unassembled WGS sequence"/>
</dbReference>
<dbReference type="InterPro" id="IPR000182">
    <property type="entry name" value="GNAT_dom"/>
</dbReference>
<dbReference type="AlphaFoldDB" id="A0A2V2EY96"/>
<evidence type="ECO:0000313" key="2">
    <source>
        <dbReference type="EMBL" id="PXX77183.1"/>
    </source>
</evidence>
<reference evidence="2 3" key="1">
    <citation type="submission" date="2018-05" db="EMBL/GenBank/DDBJ databases">
        <title>Genomic Encyclopedia of Type Strains, Phase IV (KMG-IV): sequencing the most valuable type-strain genomes for metagenomic binning, comparative biology and taxonomic classification.</title>
        <authorList>
            <person name="Goeker M."/>
        </authorList>
    </citation>
    <scope>NUCLEOTIDE SEQUENCE [LARGE SCALE GENOMIC DNA]</scope>
    <source>
        <strain evidence="2 3">JC118</strain>
    </source>
</reference>
<dbReference type="RefSeq" id="WP_022937319.1">
    <property type="nucleotide sequence ID" value="NZ_CABKRQ010000002.1"/>
</dbReference>
<evidence type="ECO:0000313" key="3">
    <source>
        <dbReference type="Proteomes" id="UP000247612"/>
    </source>
</evidence>
<keyword evidence="3" id="KW-1185">Reference proteome</keyword>
<protein>
    <submittedName>
        <fullName evidence="2">RimJ/RimL family protein N-acetyltransferase</fullName>
    </submittedName>
</protein>
<organism evidence="2 3">
    <name type="scientific">Dielma fastidiosa</name>
    <dbReference type="NCBI Taxonomy" id="1034346"/>
    <lineage>
        <taxon>Bacteria</taxon>
        <taxon>Bacillati</taxon>
        <taxon>Bacillota</taxon>
        <taxon>Erysipelotrichia</taxon>
        <taxon>Erysipelotrichales</taxon>
        <taxon>Erysipelotrichaceae</taxon>
        <taxon>Dielma</taxon>
    </lineage>
</organism>
<dbReference type="SUPFAM" id="SSF55729">
    <property type="entry name" value="Acyl-CoA N-acyltransferases (Nat)"/>
    <property type="match status" value="1"/>
</dbReference>
<dbReference type="OrthoDB" id="9795206at2"/>
<dbReference type="InterPro" id="IPR016181">
    <property type="entry name" value="Acyl_CoA_acyltransferase"/>
</dbReference>
<dbReference type="Pfam" id="PF13302">
    <property type="entry name" value="Acetyltransf_3"/>
    <property type="match status" value="1"/>
</dbReference>